<dbReference type="Proteomes" id="UP001060919">
    <property type="component" value="Chromosome"/>
</dbReference>
<dbReference type="AlphaFoldDB" id="A0A916DWF3"/>
<proteinExistence type="predicted"/>
<sequence length="201" mass="22874">MQAINYIILIITIGLLSSCGNETLIPSDYVAWVNNPENGLLRKKTIHPLEVELLYKPIAYVIANEMRTNDIAEADYKQREKELAGMQYYTLKLSTAGGKDITTYQVNDNAQQQERLSYLSFAMQKDIKLIEGTDTLPCKLYHFERSYDLAAHRTFVLGFEQKEATKTANKTLVLDLPYFQTGPIKLNYKTSALEAIPNLKL</sequence>
<evidence type="ECO:0000313" key="1">
    <source>
        <dbReference type="EMBL" id="BDS15411.1"/>
    </source>
</evidence>
<name>A0A916DWF3_9BACT</name>
<dbReference type="RefSeq" id="WP_264790570.1">
    <property type="nucleotide sequence ID" value="NZ_AP026867.1"/>
</dbReference>
<keyword evidence="2" id="KW-1185">Reference proteome</keyword>
<dbReference type="EMBL" id="AP026867">
    <property type="protein sequence ID" value="BDS15411.1"/>
    <property type="molecule type" value="Genomic_DNA"/>
</dbReference>
<gene>
    <name evidence="1" type="ORF">AsAng_0061950</name>
</gene>
<accession>A0A916DWF3</accession>
<evidence type="ECO:0000313" key="2">
    <source>
        <dbReference type="Proteomes" id="UP001060919"/>
    </source>
</evidence>
<dbReference type="KEGG" id="aup:AsAng_0061950"/>
<protein>
    <submittedName>
        <fullName evidence="1">Uncharacterized protein</fullName>
    </submittedName>
</protein>
<reference evidence="1" key="1">
    <citation type="submission" date="2022-09" db="EMBL/GenBank/DDBJ databases">
        <title>Aureispira anguillicida sp. nov., isolated from Leptocephalus of Japanese eel Anguilla japonica.</title>
        <authorList>
            <person name="Yuasa K."/>
            <person name="Mekata T."/>
            <person name="Ikunari K."/>
        </authorList>
    </citation>
    <scope>NUCLEOTIDE SEQUENCE</scope>
    <source>
        <strain evidence="1">EL160426</strain>
    </source>
</reference>
<organism evidence="1 2">
    <name type="scientific">Aureispira anguillae</name>
    <dbReference type="NCBI Taxonomy" id="2864201"/>
    <lineage>
        <taxon>Bacteria</taxon>
        <taxon>Pseudomonadati</taxon>
        <taxon>Bacteroidota</taxon>
        <taxon>Saprospiria</taxon>
        <taxon>Saprospirales</taxon>
        <taxon>Saprospiraceae</taxon>
        <taxon>Aureispira</taxon>
    </lineage>
</organism>